<protein>
    <recommendedName>
        <fullName evidence="2">Transposase MuDR plant domain-containing protein</fullName>
    </recommendedName>
</protein>
<sequence>MSFLGRSQNRDLVVDGSKNKNGEETTLVACIPPKILYSEANTDEPTRQIGSPNPISIVEEEKGKMVAIGDEKLRQRGSNRGDVQGTGWDCDQGVMQVDLHSEGEGNGDSEGVSEGDNLYESKYGPEDEEDGENRDEKGVQEGEKSSSESDNSSDSEFCVSEDDFDSEVGSDAEGKQSNPVFNPINKYEPNFEIGMIFSTKKELREAVHCHVVSTKMSLKIIKNDKRRIYAKCLGEDCEWRLNALKLRDQSTFQIKEYNIQHKCARSFHMKDVNNNWLSEKYEESFRTDPNRNLMGFRKNIIGLKEKH</sequence>
<reference evidence="3" key="1">
    <citation type="submission" date="2020-06" db="EMBL/GenBank/DDBJ databases">
        <authorList>
            <person name="Li T."/>
            <person name="Hu X."/>
            <person name="Zhang T."/>
            <person name="Song X."/>
            <person name="Zhang H."/>
            <person name="Dai N."/>
            <person name="Sheng W."/>
            <person name="Hou X."/>
            <person name="Wei L."/>
        </authorList>
    </citation>
    <scope>NUCLEOTIDE SEQUENCE</scope>
    <source>
        <strain evidence="3">KEN8</strain>
        <tissue evidence="3">Leaf</tissue>
    </source>
</reference>
<comment type="caution">
    <text evidence="3">The sequence shown here is derived from an EMBL/GenBank/DDBJ whole genome shotgun (WGS) entry which is preliminary data.</text>
</comment>
<evidence type="ECO:0000256" key="1">
    <source>
        <dbReference type="SAM" id="MobiDB-lite"/>
    </source>
</evidence>
<feature type="compositionally biased region" description="Basic and acidic residues" evidence="1">
    <location>
        <begin position="8"/>
        <end position="23"/>
    </location>
</feature>
<dbReference type="PANTHER" id="PTHR31973:SF187">
    <property type="entry name" value="MUTATOR TRANSPOSASE MUDRA PROTEIN"/>
    <property type="match status" value="1"/>
</dbReference>
<accession>A0AAW2L6C5</accession>
<feature type="region of interest" description="Disordered" evidence="1">
    <location>
        <begin position="1"/>
        <end position="23"/>
    </location>
</feature>
<feature type="region of interest" description="Disordered" evidence="1">
    <location>
        <begin position="39"/>
        <end position="159"/>
    </location>
</feature>
<dbReference type="Pfam" id="PF03108">
    <property type="entry name" value="DBD_Tnp_Mut"/>
    <property type="match status" value="1"/>
</dbReference>
<dbReference type="PANTHER" id="PTHR31973">
    <property type="entry name" value="POLYPROTEIN, PUTATIVE-RELATED"/>
    <property type="match status" value="1"/>
</dbReference>
<organism evidence="3">
    <name type="scientific">Sesamum calycinum</name>
    <dbReference type="NCBI Taxonomy" id="2727403"/>
    <lineage>
        <taxon>Eukaryota</taxon>
        <taxon>Viridiplantae</taxon>
        <taxon>Streptophyta</taxon>
        <taxon>Embryophyta</taxon>
        <taxon>Tracheophyta</taxon>
        <taxon>Spermatophyta</taxon>
        <taxon>Magnoliopsida</taxon>
        <taxon>eudicotyledons</taxon>
        <taxon>Gunneridae</taxon>
        <taxon>Pentapetalae</taxon>
        <taxon>asterids</taxon>
        <taxon>lamiids</taxon>
        <taxon>Lamiales</taxon>
        <taxon>Pedaliaceae</taxon>
        <taxon>Sesamum</taxon>
    </lineage>
</organism>
<dbReference type="EMBL" id="JACGWM010000140">
    <property type="protein sequence ID" value="KAL0313686.1"/>
    <property type="molecule type" value="Genomic_DNA"/>
</dbReference>
<dbReference type="AlphaFoldDB" id="A0AAW2L6C5"/>
<proteinExistence type="predicted"/>
<reference evidence="3" key="2">
    <citation type="journal article" date="2024" name="Plant">
        <title>Genomic evolution and insights into agronomic trait innovations of Sesamum species.</title>
        <authorList>
            <person name="Miao H."/>
            <person name="Wang L."/>
            <person name="Qu L."/>
            <person name="Liu H."/>
            <person name="Sun Y."/>
            <person name="Le M."/>
            <person name="Wang Q."/>
            <person name="Wei S."/>
            <person name="Zheng Y."/>
            <person name="Lin W."/>
            <person name="Duan Y."/>
            <person name="Cao H."/>
            <person name="Xiong S."/>
            <person name="Wang X."/>
            <person name="Wei L."/>
            <person name="Li C."/>
            <person name="Ma Q."/>
            <person name="Ju M."/>
            <person name="Zhao R."/>
            <person name="Li G."/>
            <person name="Mu C."/>
            <person name="Tian Q."/>
            <person name="Mei H."/>
            <person name="Zhang T."/>
            <person name="Gao T."/>
            <person name="Zhang H."/>
        </authorList>
    </citation>
    <scope>NUCLEOTIDE SEQUENCE</scope>
    <source>
        <strain evidence="3">KEN8</strain>
    </source>
</reference>
<evidence type="ECO:0000259" key="2">
    <source>
        <dbReference type="Pfam" id="PF03108"/>
    </source>
</evidence>
<feature type="compositionally biased region" description="Basic and acidic residues" evidence="1">
    <location>
        <begin position="59"/>
        <end position="74"/>
    </location>
</feature>
<evidence type="ECO:0000313" key="3">
    <source>
        <dbReference type="EMBL" id="KAL0313686.1"/>
    </source>
</evidence>
<gene>
    <name evidence="3" type="ORF">Scaly_2910500</name>
</gene>
<dbReference type="InterPro" id="IPR004332">
    <property type="entry name" value="Transposase_MuDR"/>
</dbReference>
<name>A0AAW2L6C5_9LAMI</name>
<feature type="domain" description="Transposase MuDR plant" evidence="2">
    <location>
        <begin position="192"/>
        <end position="254"/>
    </location>
</feature>
<feature type="compositionally biased region" description="Basic and acidic residues" evidence="1">
    <location>
        <begin position="134"/>
        <end position="147"/>
    </location>
</feature>